<dbReference type="InterPro" id="IPR004556">
    <property type="entry name" value="HemK-like"/>
</dbReference>
<evidence type="ECO:0000256" key="1">
    <source>
        <dbReference type="ARBA" id="ARBA00022603"/>
    </source>
</evidence>
<keyword evidence="9" id="KW-1185">Reference proteome</keyword>
<dbReference type="InterPro" id="IPR040758">
    <property type="entry name" value="PrmC_N"/>
</dbReference>
<proteinExistence type="inferred from homology"/>
<evidence type="ECO:0000259" key="7">
    <source>
        <dbReference type="Pfam" id="PF17827"/>
    </source>
</evidence>
<evidence type="ECO:0000256" key="2">
    <source>
        <dbReference type="ARBA" id="ARBA00022679"/>
    </source>
</evidence>
<dbReference type="PANTHER" id="PTHR18895">
    <property type="entry name" value="HEMK METHYLTRANSFERASE"/>
    <property type="match status" value="1"/>
</dbReference>
<dbReference type="HAMAP" id="MF_02126">
    <property type="entry name" value="RF_methyltr_PrmC"/>
    <property type="match status" value="1"/>
</dbReference>
<dbReference type="PROSITE" id="PS00092">
    <property type="entry name" value="N6_MTASE"/>
    <property type="match status" value="1"/>
</dbReference>
<comment type="function">
    <text evidence="5">Methylates the class 1 translation termination release factors RF1/PrfA and RF2/PrfB on the glutamine residue of the universally conserved GGQ motif.</text>
</comment>
<sequence length="317" mass="34954">MKEPLLFAKLIASQALRLATSEIYETWSAEEVTHQTRAEAEQLVCEVMGWSRLSLLQHLTQEVPADSEALVEQAVERRLNGEPLAYILGHTHFYGRVFETRPGCLIPRPDTETLVEATLSFVRSAACRRASDHPLRLVEIGPGTGCIAVTLALECPQTSVTAVDIAKEAVELTRENALHLGASVEVIRADGLQWLRAQADVGQSFDVIVSNPPYIPKGELLQLDRDVRDFEPHIALDGGVDGLDFYRAFADLPTSVLGSQARCAGFFFEVGSGQAQHVAELFRAQPGWSGFTVRTRRDLRGIERVVEVIREGRTAHS</sequence>
<dbReference type="NCBIfam" id="TIGR00536">
    <property type="entry name" value="hemK_fam"/>
    <property type="match status" value="1"/>
</dbReference>
<name>A0ABY6ZG70_9BACL</name>
<protein>
    <recommendedName>
        <fullName evidence="5">Release factor glutamine methyltransferase</fullName>
        <shortName evidence="5">RF MTase</shortName>
        <ecNumber evidence="5">2.1.1.297</ecNumber>
    </recommendedName>
    <alternativeName>
        <fullName evidence="5">N5-glutamine methyltransferase PrmC</fullName>
    </alternativeName>
    <alternativeName>
        <fullName evidence="5">Protein-(glutamine-N5) MTase PrmC</fullName>
    </alternativeName>
    <alternativeName>
        <fullName evidence="5">Protein-glutamine N-methyltransferase PrmC</fullName>
    </alternativeName>
</protein>
<organism evidence="8 9">
    <name type="scientific">Alicyclobacillus fastidiosus</name>
    <dbReference type="NCBI Taxonomy" id="392011"/>
    <lineage>
        <taxon>Bacteria</taxon>
        <taxon>Bacillati</taxon>
        <taxon>Bacillota</taxon>
        <taxon>Bacilli</taxon>
        <taxon>Bacillales</taxon>
        <taxon>Alicyclobacillaceae</taxon>
        <taxon>Alicyclobacillus</taxon>
    </lineage>
</organism>
<dbReference type="Pfam" id="PF05175">
    <property type="entry name" value="MTS"/>
    <property type="match status" value="1"/>
</dbReference>
<dbReference type="GO" id="GO:0102559">
    <property type="term" value="F:peptide chain release factor N(5)-glutamine methyltransferase activity"/>
    <property type="evidence" value="ECO:0007669"/>
    <property type="project" value="UniProtKB-EC"/>
</dbReference>
<keyword evidence="3 5" id="KW-0949">S-adenosyl-L-methionine</keyword>
<evidence type="ECO:0000313" key="8">
    <source>
        <dbReference type="EMBL" id="WAH41859.1"/>
    </source>
</evidence>
<accession>A0ABY6ZG70</accession>
<dbReference type="SUPFAM" id="SSF53335">
    <property type="entry name" value="S-adenosyl-L-methionine-dependent methyltransferases"/>
    <property type="match status" value="1"/>
</dbReference>
<keyword evidence="1 5" id="KW-0489">Methyltransferase</keyword>
<dbReference type="InterPro" id="IPR029063">
    <property type="entry name" value="SAM-dependent_MTases_sf"/>
</dbReference>
<feature type="binding site" evidence="5">
    <location>
        <position position="164"/>
    </location>
    <ligand>
        <name>S-adenosyl-L-methionine</name>
        <dbReference type="ChEBI" id="CHEBI:59789"/>
    </ligand>
</feature>
<dbReference type="InterPro" id="IPR002052">
    <property type="entry name" value="DNA_methylase_N6_adenine_CS"/>
</dbReference>
<dbReference type="InterPro" id="IPR019874">
    <property type="entry name" value="RF_methyltr_PrmC"/>
</dbReference>
<dbReference type="GO" id="GO:0032259">
    <property type="term" value="P:methylation"/>
    <property type="evidence" value="ECO:0007669"/>
    <property type="project" value="UniProtKB-KW"/>
</dbReference>
<dbReference type="Gene3D" id="3.40.50.150">
    <property type="entry name" value="Vaccinia Virus protein VP39"/>
    <property type="match status" value="1"/>
</dbReference>
<gene>
    <name evidence="5 8" type="primary">prmC</name>
    <name evidence="8" type="ORF">NZD89_27280</name>
</gene>
<dbReference type="Gene3D" id="1.10.8.10">
    <property type="entry name" value="DNA helicase RuvA subunit, C-terminal domain"/>
    <property type="match status" value="1"/>
</dbReference>
<dbReference type="PANTHER" id="PTHR18895:SF74">
    <property type="entry name" value="MTRF1L RELEASE FACTOR GLUTAMINE METHYLTRANSFERASE"/>
    <property type="match status" value="1"/>
</dbReference>
<dbReference type="EC" id="2.1.1.297" evidence="5"/>
<comment type="similarity">
    <text evidence="5">Belongs to the protein N5-glutamine methyltransferase family. PrmC subfamily.</text>
</comment>
<dbReference type="NCBIfam" id="TIGR03534">
    <property type="entry name" value="RF_mod_PrmC"/>
    <property type="match status" value="1"/>
</dbReference>
<dbReference type="InterPro" id="IPR007848">
    <property type="entry name" value="Small_mtfrase_dom"/>
</dbReference>
<dbReference type="Pfam" id="PF17827">
    <property type="entry name" value="PrmC_N"/>
    <property type="match status" value="1"/>
</dbReference>
<evidence type="ECO:0000259" key="6">
    <source>
        <dbReference type="Pfam" id="PF05175"/>
    </source>
</evidence>
<feature type="binding site" evidence="5">
    <location>
        <begin position="211"/>
        <end position="214"/>
    </location>
    <ligand>
        <name>substrate</name>
    </ligand>
</feature>
<evidence type="ECO:0000256" key="3">
    <source>
        <dbReference type="ARBA" id="ARBA00022691"/>
    </source>
</evidence>
<evidence type="ECO:0000313" key="9">
    <source>
        <dbReference type="Proteomes" id="UP001164761"/>
    </source>
</evidence>
<dbReference type="CDD" id="cd02440">
    <property type="entry name" value="AdoMet_MTases"/>
    <property type="match status" value="1"/>
</dbReference>
<feature type="binding site" evidence="5">
    <location>
        <begin position="141"/>
        <end position="145"/>
    </location>
    <ligand>
        <name>S-adenosyl-L-methionine</name>
        <dbReference type="ChEBI" id="CHEBI:59789"/>
    </ligand>
</feature>
<evidence type="ECO:0000256" key="4">
    <source>
        <dbReference type="ARBA" id="ARBA00048391"/>
    </source>
</evidence>
<dbReference type="InterPro" id="IPR050320">
    <property type="entry name" value="N5-glutamine_MTase"/>
</dbReference>
<reference evidence="8" key="1">
    <citation type="submission" date="2022-08" db="EMBL/GenBank/DDBJ databases">
        <title>Alicyclobacillus fastidiosus DSM 17978, complete genome.</title>
        <authorList>
            <person name="Wang Q."/>
            <person name="Cai R."/>
            <person name="Wang Z."/>
        </authorList>
    </citation>
    <scope>NUCLEOTIDE SEQUENCE</scope>
    <source>
        <strain evidence="8">DSM 17978</strain>
    </source>
</reference>
<evidence type="ECO:0000256" key="5">
    <source>
        <dbReference type="HAMAP-Rule" id="MF_02126"/>
    </source>
</evidence>
<feature type="domain" description="Methyltransferase small" evidence="6">
    <location>
        <begin position="136"/>
        <end position="214"/>
    </location>
</feature>
<comment type="caution">
    <text evidence="5">Lacks conserved residue(s) required for the propagation of feature annotation.</text>
</comment>
<dbReference type="RefSeq" id="WP_268005758.1">
    <property type="nucleotide sequence ID" value="NZ_CP104067.1"/>
</dbReference>
<dbReference type="Proteomes" id="UP001164761">
    <property type="component" value="Chromosome"/>
</dbReference>
<dbReference type="EMBL" id="CP104067">
    <property type="protein sequence ID" value="WAH41859.1"/>
    <property type="molecule type" value="Genomic_DNA"/>
</dbReference>
<comment type="catalytic activity">
    <reaction evidence="4 5">
        <text>L-glutaminyl-[peptide chain release factor] + S-adenosyl-L-methionine = N(5)-methyl-L-glutaminyl-[peptide chain release factor] + S-adenosyl-L-homocysteine + H(+)</text>
        <dbReference type="Rhea" id="RHEA:42896"/>
        <dbReference type="Rhea" id="RHEA-COMP:10271"/>
        <dbReference type="Rhea" id="RHEA-COMP:10272"/>
        <dbReference type="ChEBI" id="CHEBI:15378"/>
        <dbReference type="ChEBI" id="CHEBI:30011"/>
        <dbReference type="ChEBI" id="CHEBI:57856"/>
        <dbReference type="ChEBI" id="CHEBI:59789"/>
        <dbReference type="ChEBI" id="CHEBI:61891"/>
        <dbReference type="EC" id="2.1.1.297"/>
    </reaction>
</comment>
<feature type="domain" description="Release factor glutamine methyltransferase N-terminal" evidence="7">
    <location>
        <begin position="34"/>
        <end position="89"/>
    </location>
</feature>
<feature type="binding site" evidence="5">
    <location>
        <position position="211"/>
    </location>
    <ligand>
        <name>S-adenosyl-L-methionine</name>
        <dbReference type="ChEBI" id="CHEBI:59789"/>
    </ligand>
</feature>
<keyword evidence="2 5" id="KW-0808">Transferase</keyword>